<keyword evidence="4 5" id="KW-0378">Hydrolase</keyword>
<evidence type="ECO:0000313" key="8">
    <source>
        <dbReference type="Proteomes" id="UP000024816"/>
    </source>
</evidence>
<dbReference type="eggNOG" id="COG0816">
    <property type="taxonomic scope" value="Bacteria"/>
</dbReference>
<dbReference type="InterPro" id="IPR006641">
    <property type="entry name" value="YqgF/RNaseH-like_dom"/>
</dbReference>
<comment type="similarity">
    <text evidence="5">Belongs to the YqgF HJR family.</text>
</comment>
<dbReference type="SUPFAM" id="SSF53098">
    <property type="entry name" value="Ribonuclease H-like"/>
    <property type="match status" value="1"/>
</dbReference>
<comment type="caution">
    <text evidence="7">The sequence shown here is derived from an EMBL/GenBank/DDBJ whole genome shotgun (WGS) entry which is preliminary data.</text>
</comment>
<keyword evidence="3 5" id="KW-0540">Nuclease</keyword>
<keyword evidence="2 5" id="KW-0690">Ribosome biogenesis</keyword>
<evidence type="ECO:0000313" key="7">
    <source>
        <dbReference type="EMBL" id="KCZ87671.1"/>
    </source>
</evidence>
<comment type="subcellular location">
    <subcellularLocation>
        <location evidence="5">Cytoplasm</location>
    </subcellularLocation>
</comment>
<sequence>MPVVDVADFPSAGPLLGLDPGTKTIGVASCDALRMIASPVETIPKGRKLAPVLERLFHLYDDRSAVGLVLGLPLNMDGSEGPRVQSVRALAWNILKHRDVPILLQDERLSTAEAEWAMLEADLSRKRRAERIDASAAAIILKSALERLERGE</sequence>
<feature type="domain" description="YqgF/RNase H-like" evidence="6">
    <location>
        <begin position="13"/>
        <end position="114"/>
    </location>
</feature>
<dbReference type="PATRIC" id="fig|1280952.3.peg.2348"/>
<keyword evidence="8" id="KW-1185">Reference proteome</keyword>
<dbReference type="AlphaFoldDB" id="A0A059FAU5"/>
<dbReference type="PANTHER" id="PTHR33317">
    <property type="entry name" value="POLYNUCLEOTIDYL TRANSFERASE, RIBONUCLEASE H-LIKE SUPERFAMILY PROTEIN"/>
    <property type="match status" value="1"/>
</dbReference>
<evidence type="ECO:0000256" key="2">
    <source>
        <dbReference type="ARBA" id="ARBA00022517"/>
    </source>
</evidence>
<dbReference type="Proteomes" id="UP000024816">
    <property type="component" value="Unassembled WGS sequence"/>
</dbReference>
<dbReference type="STRING" id="1280952.HJA_11744"/>
<keyword evidence="1 5" id="KW-0963">Cytoplasm</keyword>
<dbReference type="EC" id="3.1.-.-" evidence="5"/>
<reference evidence="7 8" key="1">
    <citation type="journal article" date="2014" name="Antonie Van Leeuwenhoek">
        <title>Hyphomonas beringensis sp. nov. and Hyphomonas chukchiensis sp. nov., isolated from surface seawater of the Bering Sea and Chukchi Sea.</title>
        <authorList>
            <person name="Li C."/>
            <person name="Lai Q."/>
            <person name="Li G."/>
            <person name="Dong C."/>
            <person name="Wang J."/>
            <person name="Liao Y."/>
            <person name="Shao Z."/>
        </authorList>
    </citation>
    <scope>NUCLEOTIDE SEQUENCE [LARGE SCALE GENOMIC DNA]</scope>
    <source>
        <strain evidence="7 8">VP2</strain>
    </source>
</reference>
<dbReference type="GO" id="GO:0005829">
    <property type="term" value="C:cytosol"/>
    <property type="evidence" value="ECO:0007669"/>
    <property type="project" value="TreeGrafter"/>
</dbReference>
<evidence type="ECO:0000256" key="3">
    <source>
        <dbReference type="ARBA" id="ARBA00022722"/>
    </source>
</evidence>
<comment type="function">
    <text evidence="5">Could be a nuclease involved in processing of the 5'-end of pre-16S rRNA.</text>
</comment>
<accession>A0A059FAU5</accession>
<dbReference type="Gene3D" id="3.30.420.140">
    <property type="entry name" value="YqgF/RNase H-like domain"/>
    <property type="match status" value="1"/>
</dbReference>
<dbReference type="GO" id="GO:0004518">
    <property type="term" value="F:nuclease activity"/>
    <property type="evidence" value="ECO:0007669"/>
    <property type="project" value="UniProtKB-KW"/>
</dbReference>
<dbReference type="HAMAP" id="MF_00651">
    <property type="entry name" value="Nuclease_YqgF"/>
    <property type="match status" value="1"/>
</dbReference>
<dbReference type="OrthoDB" id="9796140at2"/>
<dbReference type="SMART" id="SM00732">
    <property type="entry name" value="YqgFc"/>
    <property type="match status" value="1"/>
</dbReference>
<dbReference type="GO" id="GO:0016788">
    <property type="term" value="F:hydrolase activity, acting on ester bonds"/>
    <property type="evidence" value="ECO:0007669"/>
    <property type="project" value="UniProtKB-UniRule"/>
</dbReference>
<dbReference type="InterPro" id="IPR012337">
    <property type="entry name" value="RNaseH-like_sf"/>
</dbReference>
<organism evidence="7 8">
    <name type="scientific">Hyphomonas jannaschiana VP2</name>
    <dbReference type="NCBI Taxonomy" id="1280952"/>
    <lineage>
        <taxon>Bacteria</taxon>
        <taxon>Pseudomonadati</taxon>
        <taxon>Pseudomonadota</taxon>
        <taxon>Alphaproteobacteria</taxon>
        <taxon>Hyphomonadales</taxon>
        <taxon>Hyphomonadaceae</taxon>
        <taxon>Hyphomonas</taxon>
    </lineage>
</organism>
<evidence type="ECO:0000256" key="5">
    <source>
        <dbReference type="HAMAP-Rule" id="MF_00651"/>
    </source>
</evidence>
<evidence type="ECO:0000256" key="1">
    <source>
        <dbReference type="ARBA" id="ARBA00022490"/>
    </source>
</evidence>
<evidence type="ECO:0000256" key="4">
    <source>
        <dbReference type="ARBA" id="ARBA00022801"/>
    </source>
</evidence>
<dbReference type="NCBIfam" id="TIGR00250">
    <property type="entry name" value="RNAse_H_YqgF"/>
    <property type="match status" value="1"/>
</dbReference>
<dbReference type="RefSeq" id="WP_035582483.1">
    <property type="nucleotide sequence ID" value="NZ_ARYJ01000007.1"/>
</dbReference>
<dbReference type="CDD" id="cd16964">
    <property type="entry name" value="YqgF"/>
    <property type="match status" value="1"/>
</dbReference>
<proteinExistence type="inferred from homology"/>
<dbReference type="Pfam" id="PF03652">
    <property type="entry name" value="RuvX"/>
    <property type="match status" value="1"/>
</dbReference>
<protein>
    <recommendedName>
        <fullName evidence="5">Putative pre-16S rRNA nuclease</fullName>
        <ecNumber evidence="5">3.1.-.-</ecNumber>
    </recommendedName>
</protein>
<dbReference type="PANTHER" id="PTHR33317:SF4">
    <property type="entry name" value="POLYNUCLEOTIDYL TRANSFERASE, RIBONUCLEASE H-LIKE SUPERFAMILY PROTEIN"/>
    <property type="match status" value="1"/>
</dbReference>
<name>A0A059FAU5_9PROT</name>
<gene>
    <name evidence="7" type="ORF">HJA_11744</name>
</gene>
<dbReference type="InterPro" id="IPR005227">
    <property type="entry name" value="YqgF"/>
</dbReference>
<dbReference type="GO" id="GO:0000967">
    <property type="term" value="P:rRNA 5'-end processing"/>
    <property type="evidence" value="ECO:0007669"/>
    <property type="project" value="UniProtKB-UniRule"/>
</dbReference>
<dbReference type="EMBL" id="ARYJ01000007">
    <property type="protein sequence ID" value="KCZ87671.1"/>
    <property type="molecule type" value="Genomic_DNA"/>
</dbReference>
<dbReference type="InterPro" id="IPR037027">
    <property type="entry name" value="YqgF/RNaseH-like_dom_sf"/>
</dbReference>
<evidence type="ECO:0000259" key="6">
    <source>
        <dbReference type="SMART" id="SM00732"/>
    </source>
</evidence>